<feature type="transmembrane region" description="Helical" evidence="1">
    <location>
        <begin position="44"/>
        <end position="70"/>
    </location>
</feature>
<dbReference type="AlphaFoldDB" id="A0A8J7GLP9"/>
<dbReference type="EMBL" id="JADOUF010000001">
    <property type="protein sequence ID" value="MBG6135314.1"/>
    <property type="molecule type" value="Genomic_DNA"/>
</dbReference>
<keyword evidence="1" id="KW-0472">Membrane</keyword>
<dbReference type="InterPro" id="IPR003675">
    <property type="entry name" value="Rce1/LyrA-like_dom"/>
</dbReference>
<proteinExistence type="predicted"/>
<feature type="transmembrane region" description="Helical" evidence="1">
    <location>
        <begin position="192"/>
        <end position="212"/>
    </location>
</feature>
<keyword evidence="1" id="KW-0812">Transmembrane</keyword>
<dbReference type="GO" id="GO:0004175">
    <property type="term" value="F:endopeptidase activity"/>
    <property type="evidence" value="ECO:0007669"/>
    <property type="project" value="UniProtKB-ARBA"/>
</dbReference>
<keyword evidence="1" id="KW-1133">Transmembrane helix</keyword>
<name>A0A8J7GLP9_9ACTN</name>
<feature type="domain" description="CAAX prenyl protease 2/Lysostaphin resistance protein A-like" evidence="2">
    <location>
        <begin position="139"/>
        <end position="226"/>
    </location>
</feature>
<dbReference type="Proteomes" id="UP000622552">
    <property type="component" value="Unassembled WGS sequence"/>
</dbReference>
<protein>
    <recommendedName>
        <fullName evidence="2">CAAX prenyl protease 2/Lysostaphin resistance protein A-like domain-containing protein</fullName>
    </recommendedName>
</protein>
<gene>
    <name evidence="3" type="ORF">IW245_001508</name>
</gene>
<accession>A0A8J7GLP9</accession>
<keyword evidence="4" id="KW-1185">Reference proteome</keyword>
<dbReference type="Pfam" id="PF02517">
    <property type="entry name" value="Rce1-like"/>
    <property type="match status" value="1"/>
</dbReference>
<evidence type="ECO:0000313" key="3">
    <source>
        <dbReference type="EMBL" id="MBG6135314.1"/>
    </source>
</evidence>
<feature type="transmembrane region" description="Helical" evidence="1">
    <location>
        <begin position="167"/>
        <end position="185"/>
    </location>
</feature>
<feature type="transmembrane region" description="Helical" evidence="1">
    <location>
        <begin position="138"/>
        <end position="161"/>
    </location>
</feature>
<evidence type="ECO:0000259" key="2">
    <source>
        <dbReference type="Pfam" id="PF02517"/>
    </source>
</evidence>
<dbReference type="GO" id="GO:0080120">
    <property type="term" value="P:CAAX-box protein maturation"/>
    <property type="evidence" value="ECO:0007669"/>
    <property type="project" value="UniProtKB-ARBA"/>
</dbReference>
<evidence type="ECO:0000256" key="1">
    <source>
        <dbReference type="SAM" id="Phobius"/>
    </source>
</evidence>
<organism evidence="3 4">
    <name type="scientific">Longispora fulva</name>
    <dbReference type="NCBI Taxonomy" id="619741"/>
    <lineage>
        <taxon>Bacteria</taxon>
        <taxon>Bacillati</taxon>
        <taxon>Actinomycetota</taxon>
        <taxon>Actinomycetes</taxon>
        <taxon>Micromonosporales</taxon>
        <taxon>Micromonosporaceae</taxon>
        <taxon>Longispora</taxon>
    </lineage>
</organism>
<dbReference type="RefSeq" id="WP_197002438.1">
    <property type="nucleotide sequence ID" value="NZ_BONS01000003.1"/>
</dbReference>
<evidence type="ECO:0000313" key="4">
    <source>
        <dbReference type="Proteomes" id="UP000622552"/>
    </source>
</evidence>
<sequence>MTALWGLLAAAAWLAVYRLPLRSPRTRQRFRLWVASRTPLPGRLVFPVVGTAIYLVAGLLAAGGLAWVAGVRLPGVLSWRVTPHGAATTLLAVVGANALTGFAMGVVAAARPGLDLAGAVTTVRWVQEVGAFGRRWRWVVPMISAAVEEFFFRGVLLFALLGHGTPAWLAVAVAGLVFTTGQVLLTENRTQALVLGLASGALSLVGGLLVLAEGSVLPAVLVHASFAGYYTHASFDRRAHG</sequence>
<comment type="caution">
    <text evidence="3">The sequence shown here is derived from an EMBL/GenBank/DDBJ whole genome shotgun (WGS) entry which is preliminary data.</text>
</comment>
<reference evidence="3" key="1">
    <citation type="submission" date="2020-11" db="EMBL/GenBank/DDBJ databases">
        <title>Sequencing the genomes of 1000 actinobacteria strains.</title>
        <authorList>
            <person name="Klenk H.-P."/>
        </authorList>
    </citation>
    <scope>NUCLEOTIDE SEQUENCE</scope>
    <source>
        <strain evidence="3">DSM 45356</strain>
    </source>
</reference>